<sequence length="252" mass="27285">MAVIGCAGFKAGPDPGSYELEGSAAPFRFTTIGQYLVVEINNGIVIIWNCKTILFIKIRQSYKGCVCGLCGNFDGNANNDQTTCCGAMEVDPLVFGNSWKDSPDCPDVPHIPNPCVSNPYRHPWSYTQCNFIHSSVFSTCHLAVDPLPYYDACVFDTCSCEPKGDCDILCTAVAAYAEACNQAGICVDWRTPNSAVSIVCDFNKPSAASEWHYKPCGDPCMKTCRNPSGICSNDIPPLEGKHSGHSQSTVCY</sequence>
<dbReference type="GO" id="GO:0005615">
    <property type="term" value="C:extracellular space"/>
    <property type="evidence" value="ECO:0007669"/>
    <property type="project" value="TreeGrafter"/>
</dbReference>
<dbReference type="GO" id="GO:0031012">
    <property type="term" value="C:extracellular matrix"/>
    <property type="evidence" value="ECO:0007669"/>
    <property type="project" value="TreeGrafter"/>
</dbReference>
<evidence type="ECO:0000256" key="2">
    <source>
        <dbReference type="ARBA" id="ARBA00023180"/>
    </source>
</evidence>
<evidence type="ECO:0000313" key="4">
    <source>
        <dbReference type="Ensembl" id="ENSNMLP00000006827.1"/>
    </source>
</evidence>
<protein>
    <recommendedName>
        <fullName evidence="3">VWFD domain-containing protein</fullName>
    </recommendedName>
</protein>
<organism evidence="4 5">
    <name type="scientific">Neogobius melanostomus</name>
    <name type="common">round goby</name>
    <dbReference type="NCBI Taxonomy" id="47308"/>
    <lineage>
        <taxon>Eukaryota</taxon>
        <taxon>Metazoa</taxon>
        <taxon>Chordata</taxon>
        <taxon>Craniata</taxon>
        <taxon>Vertebrata</taxon>
        <taxon>Euteleostomi</taxon>
        <taxon>Actinopterygii</taxon>
        <taxon>Neopterygii</taxon>
        <taxon>Teleostei</taxon>
        <taxon>Neoteleostei</taxon>
        <taxon>Acanthomorphata</taxon>
        <taxon>Gobiaria</taxon>
        <taxon>Gobiiformes</taxon>
        <taxon>Gobioidei</taxon>
        <taxon>Gobiidae</taxon>
        <taxon>Benthophilinae</taxon>
        <taxon>Neogobiini</taxon>
        <taxon>Neogobius</taxon>
    </lineage>
</organism>
<dbReference type="PANTHER" id="PTHR11339">
    <property type="entry name" value="EXTRACELLULAR MATRIX GLYCOPROTEIN RELATED"/>
    <property type="match status" value="1"/>
</dbReference>
<dbReference type="Pfam" id="PF25962">
    <property type="entry name" value="TIL_OTOGL_Mucin"/>
    <property type="match status" value="1"/>
</dbReference>
<reference evidence="4" key="1">
    <citation type="submission" date="2025-08" db="UniProtKB">
        <authorList>
            <consortium name="Ensembl"/>
        </authorList>
    </citation>
    <scope>IDENTIFICATION</scope>
</reference>
<keyword evidence="2" id="KW-0325">Glycoprotein</keyword>
<accession>A0A8C6SHF3</accession>
<evidence type="ECO:0000256" key="1">
    <source>
        <dbReference type="ARBA" id="ARBA00023157"/>
    </source>
</evidence>
<dbReference type="AlphaFoldDB" id="A0A8C6SHF3"/>
<dbReference type="SMART" id="SM00832">
    <property type="entry name" value="C8"/>
    <property type="match status" value="1"/>
</dbReference>
<dbReference type="InterPro" id="IPR001846">
    <property type="entry name" value="VWF_type-D"/>
</dbReference>
<dbReference type="Proteomes" id="UP000694523">
    <property type="component" value="Unplaced"/>
</dbReference>
<dbReference type="Pfam" id="PF00094">
    <property type="entry name" value="VWD"/>
    <property type="match status" value="1"/>
</dbReference>
<dbReference type="InterPro" id="IPR014853">
    <property type="entry name" value="VWF/SSPO/ZAN-like_Cys-rich_dom"/>
</dbReference>
<dbReference type="InterPro" id="IPR058753">
    <property type="entry name" value="TIL_OTOGL_Mucin"/>
</dbReference>
<dbReference type="InterPro" id="IPR050780">
    <property type="entry name" value="Mucin_vWF_Thrombospondin_sf"/>
</dbReference>
<feature type="domain" description="VWFD" evidence="3">
    <location>
        <begin position="1"/>
        <end position="106"/>
    </location>
</feature>
<dbReference type="Pfam" id="PF08742">
    <property type="entry name" value="C8"/>
    <property type="match status" value="1"/>
</dbReference>
<dbReference type="PROSITE" id="PS51233">
    <property type="entry name" value="VWFD"/>
    <property type="match status" value="1"/>
</dbReference>
<evidence type="ECO:0000259" key="3">
    <source>
        <dbReference type="PROSITE" id="PS51233"/>
    </source>
</evidence>
<dbReference type="PANTHER" id="PTHR11339:SF408">
    <property type="entry name" value="MUCIN-5B"/>
    <property type="match status" value="1"/>
</dbReference>
<evidence type="ECO:0000313" key="5">
    <source>
        <dbReference type="Proteomes" id="UP000694523"/>
    </source>
</evidence>
<name>A0A8C6SHF3_9GOBI</name>
<dbReference type="Ensembl" id="ENSNMLT00000007787.1">
    <property type="protein sequence ID" value="ENSNMLP00000006827.1"/>
    <property type="gene ID" value="ENSNMLG00000004946.1"/>
</dbReference>
<keyword evidence="1" id="KW-1015">Disulfide bond</keyword>
<keyword evidence="5" id="KW-1185">Reference proteome</keyword>
<proteinExistence type="predicted"/>
<reference evidence="4" key="2">
    <citation type="submission" date="2025-09" db="UniProtKB">
        <authorList>
            <consortium name="Ensembl"/>
        </authorList>
    </citation>
    <scope>IDENTIFICATION</scope>
</reference>